<reference evidence="2 3" key="1">
    <citation type="submission" date="2013-07" db="EMBL/GenBank/DDBJ databases">
        <title>Comparative Genomic and Metabolomic Analysis of Twelve Strains of Pseudoalteromonas luteoviolacea.</title>
        <authorList>
            <person name="Vynne N.G."/>
            <person name="Mansson M."/>
            <person name="Gram L."/>
        </authorList>
    </citation>
    <scope>NUCLEOTIDE SEQUENCE [LARGE SCALE GENOMIC DNA]</scope>
    <source>
        <strain evidence="2 3">CPMOR-1</strain>
    </source>
</reference>
<dbReference type="Pfam" id="PF13508">
    <property type="entry name" value="Acetyltransf_7"/>
    <property type="match status" value="1"/>
</dbReference>
<proteinExistence type="predicted"/>
<dbReference type="CDD" id="cd04301">
    <property type="entry name" value="NAT_SF"/>
    <property type="match status" value="1"/>
</dbReference>
<dbReference type="InterPro" id="IPR016181">
    <property type="entry name" value="Acyl_CoA_acyltransferase"/>
</dbReference>
<sequence length="257" mass="28980">MSTIIVKLLMIYSSNQKHSTYIDFMLNSMSDKQGNIMTNKEKQALAPSVSVKFIEPEDIHVAASLLFQAYRADPLLIEILNEPNSSKYDAKLRALVRQELTRFGKSGQPILGIYTENNLVAVACAFASHCEIEKSFGWHWRLTLMMGAGVLQTQQIIDKERTIKAQLRDLGEYYFLSFIAVDPHYQGSGYGHYLLNALDSLVLENDFMSGMAVFVTQGNQVNFFEAHGYQLVKDITFNSVSGDLLFKARTDDLEKAL</sequence>
<dbReference type="PATRIC" id="fig|1365248.3.peg.1255"/>
<organism evidence="2 3">
    <name type="scientific">Pseudoalteromonas luteoviolacea CPMOR-1</name>
    <dbReference type="NCBI Taxonomy" id="1365248"/>
    <lineage>
        <taxon>Bacteria</taxon>
        <taxon>Pseudomonadati</taxon>
        <taxon>Pseudomonadota</taxon>
        <taxon>Gammaproteobacteria</taxon>
        <taxon>Alteromonadales</taxon>
        <taxon>Pseudoalteromonadaceae</taxon>
        <taxon>Pseudoalteromonas</taxon>
    </lineage>
</organism>
<dbReference type="AlphaFoldDB" id="A0A167LX47"/>
<accession>A0A167LX47</accession>
<evidence type="ECO:0000313" key="3">
    <source>
        <dbReference type="Proteomes" id="UP000076486"/>
    </source>
</evidence>
<evidence type="ECO:0000259" key="1">
    <source>
        <dbReference type="PROSITE" id="PS51186"/>
    </source>
</evidence>
<evidence type="ECO:0000313" key="2">
    <source>
        <dbReference type="EMBL" id="KZN65417.1"/>
    </source>
</evidence>
<dbReference type="InterPro" id="IPR000182">
    <property type="entry name" value="GNAT_dom"/>
</dbReference>
<name>A0A167LX47_9GAMM</name>
<protein>
    <recommendedName>
        <fullName evidence="1">N-acetyltransferase domain-containing protein</fullName>
    </recommendedName>
</protein>
<comment type="caution">
    <text evidence="2">The sequence shown here is derived from an EMBL/GenBank/DDBJ whole genome shotgun (WGS) entry which is preliminary data.</text>
</comment>
<gene>
    <name evidence="2" type="ORF">N473_12875</name>
</gene>
<dbReference type="Gene3D" id="3.40.630.30">
    <property type="match status" value="1"/>
</dbReference>
<dbReference type="Proteomes" id="UP000076486">
    <property type="component" value="Unassembled WGS sequence"/>
</dbReference>
<dbReference type="GO" id="GO:0016747">
    <property type="term" value="F:acyltransferase activity, transferring groups other than amino-acyl groups"/>
    <property type="evidence" value="ECO:0007669"/>
    <property type="project" value="InterPro"/>
</dbReference>
<dbReference type="PROSITE" id="PS51186">
    <property type="entry name" value="GNAT"/>
    <property type="match status" value="1"/>
</dbReference>
<feature type="domain" description="N-acetyltransferase" evidence="1">
    <location>
        <begin position="49"/>
        <end position="251"/>
    </location>
</feature>
<dbReference type="SUPFAM" id="SSF55729">
    <property type="entry name" value="Acyl-CoA N-acyltransferases (Nat)"/>
    <property type="match status" value="1"/>
</dbReference>
<dbReference type="EMBL" id="AUYC01000017">
    <property type="protein sequence ID" value="KZN65417.1"/>
    <property type="molecule type" value="Genomic_DNA"/>
</dbReference>